<comment type="caution">
    <text evidence="1">The sequence shown here is derived from an EMBL/GenBank/DDBJ whole genome shotgun (WGS) entry which is preliminary data.</text>
</comment>
<accession>A0A2V2A2J4</accession>
<protein>
    <submittedName>
        <fullName evidence="1">Uncharacterized protein</fullName>
    </submittedName>
</protein>
<dbReference type="Proteomes" id="UP000245655">
    <property type="component" value="Unassembled WGS sequence"/>
</dbReference>
<sequence>MRKDWVRVSVLLGYNRPKLWWHPRFALSIFSYACCDINTVSFYFDSGMAFLTFIVNSATI</sequence>
<reference evidence="1 2" key="1">
    <citation type="submission" date="2018-05" db="EMBL/GenBank/DDBJ databases">
        <title>Genomic Encyclopedia of Type Strains, Phase IV (KMG-IV): sequencing the most valuable type-strain genomes for metagenomic binning, comparative biology and taxonomic classification.</title>
        <authorList>
            <person name="Goeker M."/>
        </authorList>
    </citation>
    <scope>NUCLEOTIDE SEQUENCE [LARGE SCALE GENOMIC DNA]</scope>
    <source>
        <strain evidence="1 2">DSM 7229</strain>
    </source>
</reference>
<evidence type="ECO:0000313" key="2">
    <source>
        <dbReference type="Proteomes" id="UP000245655"/>
    </source>
</evidence>
<evidence type="ECO:0000313" key="1">
    <source>
        <dbReference type="EMBL" id="PWK10142.1"/>
    </source>
</evidence>
<dbReference type="AlphaFoldDB" id="A0A2V2A2J4"/>
<proteinExistence type="predicted"/>
<dbReference type="EMBL" id="QGGM01000010">
    <property type="protein sequence ID" value="PWK10142.1"/>
    <property type="molecule type" value="Genomic_DNA"/>
</dbReference>
<organism evidence="1 2">
    <name type="scientific">Psychrobacter immobilis</name>
    <dbReference type="NCBI Taxonomy" id="498"/>
    <lineage>
        <taxon>Bacteria</taxon>
        <taxon>Pseudomonadati</taxon>
        <taxon>Pseudomonadota</taxon>
        <taxon>Gammaproteobacteria</taxon>
        <taxon>Moraxellales</taxon>
        <taxon>Moraxellaceae</taxon>
        <taxon>Psychrobacter</taxon>
    </lineage>
</organism>
<gene>
    <name evidence="1" type="ORF">C8D84_11051</name>
</gene>
<name>A0A2V2A2J4_PSYIM</name>
<keyword evidence="2" id="KW-1185">Reference proteome</keyword>